<reference evidence="3" key="1">
    <citation type="submission" date="2021-06" db="EMBL/GenBank/DDBJ databases">
        <title>Parelaphostrongylus tenuis whole genome reference sequence.</title>
        <authorList>
            <person name="Garwood T.J."/>
            <person name="Larsen P.A."/>
            <person name="Fountain-Jones N.M."/>
            <person name="Garbe J.R."/>
            <person name="Macchietto M.G."/>
            <person name="Kania S.A."/>
            <person name="Gerhold R.W."/>
            <person name="Richards J.E."/>
            <person name="Wolf T.M."/>
        </authorList>
    </citation>
    <scope>NUCLEOTIDE SEQUENCE</scope>
    <source>
        <strain evidence="3">MNPRO001-30</strain>
        <tissue evidence="3">Meninges</tissue>
    </source>
</reference>
<organism evidence="3 4">
    <name type="scientific">Parelaphostrongylus tenuis</name>
    <name type="common">Meningeal worm</name>
    <dbReference type="NCBI Taxonomy" id="148309"/>
    <lineage>
        <taxon>Eukaryota</taxon>
        <taxon>Metazoa</taxon>
        <taxon>Ecdysozoa</taxon>
        <taxon>Nematoda</taxon>
        <taxon>Chromadorea</taxon>
        <taxon>Rhabditida</taxon>
        <taxon>Rhabditina</taxon>
        <taxon>Rhabditomorpha</taxon>
        <taxon>Strongyloidea</taxon>
        <taxon>Metastrongylidae</taxon>
        <taxon>Parelaphostrongylus</taxon>
    </lineage>
</organism>
<dbReference type="GO" id="GO:0005886">
    <property type="term" value="C:plasma membrane"/>
    <property type="evidence" value="ECO:0007669"/>
    <property type="project" value="TreeGrafter"/>
</dbReference>
<dbReference type="GO" id="GO:0030276">
    <property type="term" value="F:clathrin binding"/>
    <property type="evidence" value="ECO:0007669"/>
    <property type="project" value="TreeGrafter"/>
</dbReference>
<proteinExistence type="predicted"/>
<dbReference type="InterPro" id="IPR013809">
    <property type="entry name" value="ENTH"/>
</dbReference>
<dbReference type="AlphaFoldDB" id="A0AAD5QJ50"/>
<dbReference type="PANTHER" id="PTHR12276">
    <property type="entry name" value="EPSIN/ENT-RELATED"/>
    <property type="match status" value="1"/>
</dbReference>
<dbReference type="InterPro" id="IPR008942">
    <property type="entry name" value="ENTH_VHS"/>
</dbReference>
<dbReference type="Gene3D" id="1.25.40.90">
    <property type="match status" value="1"/>
</dbReference>
<dbReference type="GO" id="GO:0006897">
    <property type="term" value="P:endocytosis"/>
    <property type="evidence" value="ECO:0007669"/>
    <property type="project" value="TreeGrafter"/>
</dbReference>
<dbReference type="PROSITE" id="PS50942">
    <property type="entry name" value="ENTH"/>
    <property type="match status" value="1"/>
</dbReference>
<dbReference type="FunFam" id="1.25.40.90:FF:000006">
    <property type="entry name" value="Clathrin interactor 1"/>
    <property type="match status" value="1"/>
</dbReference>
<evidence type="ECO:0000256" key="1">
    <source>
        <dbReference type="SAM" id="MobiDB-lite"/>
    </source>
</evidence>
<feature type="compositionally biased region" description="Polar residues" evidence="1">
    <location>
        <begin position="297"/>
        <end position="308"/>
    </location>
</feature>
<protein>
    <recommendedName>
        <fullName evidence="2">ENTH domain-containing protein</fullName>
    </recommendedName>
</protein>
<sequence>MSDLLSGISNLTKQISNNIPYQIKKLGESVHTMVMNYTEAENIVYEATNEDPWGPTGPQMKEIANCTFQYDGFNQVTNLLWKRMLEDNKTAWRRVYKSLMLLNYLLLHGSERVIGNARDHMFQMRALEQYKFVDERGRDQGLNVRHRVKTILDLLSDDDKLRAQRKKVKSDNKDRYQGFTSEDIRMGRAVSHSGNSNSYHDDWKDDNSDSYRDKPSFDSSRDDYSSKEVNSFQFPDETRRGSVSPELGFRDDPTPEDDFGDFASARSIPQPTSRPDIADIGRSGASNIPAIRPPGPTFSSGTKTSLPSTDLLGLDTPPNQLLPNLPSADLFEVGSPPVIQPPPPPSSVGDVRLPEKPISNDLLMTGTSAHATSTSSFTEDWTLTPAPNDTIHSLPNFANFDALSTLTPLSPVTSTTPSTTPVHQQSSFDGAFNMLSVSNPGSNRSSQSSTKKTSTTEEKSANPTKIGSTWAGASSLIDLDNLASKNTPVKQGLSLKEMQMNKQTTNQCVTPW</sequence>
<evidence type="ECO:0000259" key="2">
    <source>
        <dbReference type="PROSITE" id="PS50942"/>
    </source>
</evidence>
<dbReference type="Proteomes" id="UP001196413">
    <property type="component" value="Unassembled WGS sequence"/>
</dbReference>
<feature type="compositionally biased region" description="Basic and acidic residues" evidence="1">
    <location>
        <begin position="169"/>
        <end position="186"/>
    </location>
</feature>
<dbReference type="GO" id="GO:0005768">
    <property type="term" value="C:endosome"/>
    <property type="evidence" value="ECO:0007669"/>
    <property type="project" value="TreeGrafter"/>
</dbReference>
<dbReference type="GO" id="GO:0005543">
    <property type="term" value="F:phospholipid binding"/>
    <property type="evidence" value="ECO:0007669"/>
    <property type="project" value="TreeGrafter"/>
</dbReference>
<keyword evidence="4" id="KW-1185">Reference proteome</keyword>
<comment type="caution">
    <text evidence="3">The sequence shown here is derived from an EMBL/GenBank/DDBJ whole genome shotgun (WGS) entry which is preliminary data.</text>
</comment>
<evidence type="ECO:0000313" key="3">
    <source>
        <dbReference type="EMBL" id="KAJ1354088.1"/>
    </source>
</evidence>
<dbReference type="GO" id="GO:0030125">
    <property type="term" value="C:clathrin vesicle coat"/>
    <property type="evidence" value="ECO:0007669"/>
    <property type="project" value="TreeGrafter"/>
</dbReference>
<feature type="domain" description="ENTH" evidence="2">
    <location>
        <begin position="32"/>
        <end position="165"/>
    </location>
</feature>
<evidence type="ECO:0000313" key="4">
    <source>
        <dbReference type="Proteomes" id="UP001196413"/>
    </source>
</evidence>
<name>A0AAD5QJ50_PARTN</name>
<dbReference type="PANTHER" id="PTHR12276:SF45">
    <property type="entry name" value="CLATHRIN INTERACTOR 1"/>
    <property type="match status" value="1"/>
</dbReference>
<dbReference type="SMART" id="SM00273">
    <property type="entry name" value="ENTH"/>
    <property type="match status" value="1"/>
</dbReference>
<feature type="region of interest" description="Disordered" evidence="1">
    <location>
        <begin position="432"/>
        <end position="468"/>
    </location>
</feature>
<dbReference type="EMBL" id="JAHQIW010001965">
    <property type="protein sequence ID" value="KAJ1354088.1"/>
    <property type="molecule type" value="Genomic_DNA"/>
</dbReference>
<gene>
    <name evidence="3" type="ORF">KIN20_010906</name>
</gene>
<feature type="region of interest" description="Disordered" evidence="1">
    <location>
        <begin position="165"/>
        <end position="329"/>
    </location>
</feature>
<accession>A0AAD5QJ50</accession>
<dbReference type="Pfam" id="PF01417">
    <property type="entry name" value="ENTH"/>
    <property type="match status" value="1"/>
</dbReference>
<feature type="compositionally biased region" description="Low complexity" evidence="1">
    <location>
        <begin position="436"/>
        <end position="453"/>
    </location>
</feature>
<feature type="compositionally biased region" description="Basic and acidic residues" evidence="1">
    <location>
        <begin position="199"/>
        <end position="226"/>
    </location>
</feature>
<dbReference type="SUPFAM" id="SSF48464">
    <property type="entry name" value="ENTH/VHS domain"/>
    <property type="match status" value="1"/>
</dbReference>